<keyword evidence="3" id="KW-0677">Repeat</keyword>
<evidence type="ECO:0000256" key="6">
    <source>
        <dbReference type="SAM" id="SignalP"/>
    </source>
</evidence>
<evidence type="ECO:0000256" key="5">
    <source>
        <dbReference type="ARBA" id="ARBA00023180"/>
    </source>
</evidence>
<proteinExistence type="predicted"/>
<evidence type="ECO:0000256" key="1">
    <source>
        <dbReference type="ARBA" id="ARBA00022703"/>
    </source>
</evidence>
<dbReference type="PANTHER" id="PTHR23097:SF181">
    <property type="entry name" value="CASPASE-8-LIKE"/>
    <property type="match status" value="1"/>
</dbReference>
<name>A0A9Q1DC04_CONCO</name>
<dbReference type="PANTHER" id="PTHR23097">
    <property type="entry name" value="TUMOR NECROSIS FACTOR RECEPTOR SUPERFAMILY MEMBER"/>
    <property type="match status" value="1"/>
</dbReference>
<gene>
    <name evidence="7" type="ORF">COCON_G00147460</name>
</gene>
<evidence type="ECO:0000313" key="8">
    <source>
        <dbReference type="Proteomes" id="UP001152803"/>
    </source>
</evidence>
<evidence type="ECO:0000256" key="3">
    <source>
        <dbReference type="ARBA" id="ARBA00022737"/>
    </source>
</evidence>
<dbReference type="SUPFAM" id="SSF57586">
    <property type="entry name" value="TNF receptor-like"/>
    <property type="match status" value="1"/>
</dbReference>
<keyword evidence="2 6" id="KW-0732">Signal</keyword>
<keyword evidence="5" id="KW-0325">Glycoprotein</keyword>
<evidence type="ECO:0000256" key="2">
    <source>
        <dbReference type="ARBA" id="ARBA00022729"/>
    </source>
</evidence>
<dbReference type="OrthoDB" id="9990004at2759"/>
<dbReference type="Proteomes" id="UP001152803">
    <property type="component" value="Unassembled WGS sequence"/>
</dbReference>
<accession>A0A9Q1DC04</accession>
<keyword evidence="8" id="KW-1185">Reference proteome</keyword>
<sequence>MKTLLIIFLAALAFAPFDGSELLIVSTYQWTDDVTGFPVTCDKCPPGTHVVKHCTKDRKTHRACPPGQGANMTGTAYTDVKCVKCEEGYFSSEYSTINQCQKHSQCKDGERTIPSNDKWDTFCTLCKINSSGLPSSPEDQAVCDRAVMDYVSQYPLHQKKHKRLENAVRRMAKEKDKNVPLIDMFLTIQKSRALATGKSMKQAPKC</sequence>
<evidence type="ECO:0000256" key="4">
    <source>
        <dbReference type="ARBA" id="ARBA00023157"/>
    </source>
</evidence>
<reference evidence="7" key="1">
    <citation type="journal article" date="2023" name="Science">
        <title>Genome structures resolve the early diversification of teleost fishes.</title>
        <authorList>
            <person name="Parey E."/>
            <person name="Louis A."/>
            <person name="Montfort J."/>
            <person name="Bouchez O."/>
            <person name="Roques C."/>
            <person name="Iampietro C."/>
            <person name="Lluch J."/>
            <person name="Castinel A."/>
            <person name="Donnadieu C."/>
            <person name="Desvignes T."/>
            <person name="Floi Bucao C."/>
            <person name="Jouanno E."/>
            <person name="Wen M."/>
            <person name="Mejri S."/>
            <person name="Dirks R."/>
            <person name="Jansen H."/>
            <person name="Henkel C."/>
            <person name="Chen W.J."/>
            <person name="Zahm M."/>
            <person name="Cabau C."/>
            <person name="Klopp C."/>
            <person name="Thompson A.W."/>
            <person name="Robinson-Rechavi M."/>
            <person name="Braasch I."/>
            <person name="Lecointre G."/>
            <person name="Bobe J."/>
            <person name="Postlethwait J.H."/>
            <person name="Berthelot C."/>
            <person name="Roest Crollius H."/>
            <person name="Guiguen Y."/>
        </authorList>
    </citation>
    <scope>NUCLEOTIDE SEQUENCE</scope>
    <source>
        <strain evidence="7">Concon-B</strain>
    </source>
</reference>
<evidence type="ECO:0000313" key="7">
    <source>
        <dbReference type="EMBL" id="KAJ8265647.1"/>
    </source>
</evidence>
<dbReference type="GO" id="GO:0006915">
    <property type="term" value="P:apoptotic process"/>
    <property type="evidence" value="ECO:0007669"/>
    <property type="project" value="UniProtKB-KW"/>
</dbReference>
<feature type="chain" id="PRO_5040239926" description="TNFR-Cys domain-containing protein" evidence="6">
    <location>
        <begin position="20"/>
        <end position="206"/>
    </location>
</feature>
<dbReference type="AlphaFoldDB" id="A0A9Q1DC04"/>
<dbReference type="EMBL" id="JAFJMO010000010">
    <property type="protein sequence ID" value="KAJ8265647.1"/>
    <property type="molecule type" value="Genomic_DNA"/>
</dbReference>
<dbReference type="Gene3D" id="2.10.50.10">
    <property type="entry name" value="Tumor Necrosis Factor Receptor, subunit A, domain 2"/>
    <property type="match status" value="2"/>
</dbReference>
<evidence type="ECO:0008006" key="9">
    <source>
        <dbReference type="Google" id="ProtNLM"/>
    </source>
</evidence>
<feature type="signal peptide" evidence="6">
    <location>
        <begin position="1"/>
        <end position="19"/>
    </location>
</feature>
<keyword evidence="1" id="KW-0053">Apoptosis</keyword>
<organism evidence="7 8">
    <name type="scientific">Conger conger</name>
    <name type="common">Conger eel</name>
    <name type="synonym">Muraena conger</name>
    <dbReference type="NCBI Taxonomy" id="82655"/>
    <lineage>
        <taxon>Eukaryota</taxon>
        <taxon>Metazoa</taxon>
        <taxon>Chordata</taxon>
        <taxon>Craniata</taxon>
        <taxon>Vertebrata</taxon>
        <taxon>Euteleostomi</taxon>
        <taxon>Actinopterygii</taxon>
        <taxon>Neopterygii</taxon>
        <taxon>Teleostei</taxon>
        <taxon>Anguilliformes</taxon>
        <taxon>Congridae</taxon>
        <taxon>Conger</taxon>
    </lineage>
</organism>
<dbReference type="InterPro" id="IPR052459">
    <property type="entry name" value="TNFRSF_decoy_receptor"/>
</dbReference>
<comment type="caution">
    <text evidence="7">The sequence shown here is derived from an EMBL/GenBank/DDBJ whole genome shotgun (WGS) entry which is preliminary data.</text>
</comment>
<protein>
    <recommendedName>
        <fullName evidence="9">TNFR-Cys domain-containing protein</fullName>
    </recommendedName>
</protein>
<keyword evidence="4" id="KW-1015">Disulfide bond</keyword>